<feature type="compositionally biased region" description="Basic and acidic residues" evidence="1">
    <location>
        <begin position="149"/>
        <end position="159"/>
    </location>
</feature>
<accession>A0ABW2DLU3</accession>
<sequence>MKKLVAMIALGAMVTGTTFAQTTPQKDRKPRTERAGQGKGDRQAKSPEERAAKRAEMMTKKYNLSASQQTKIKALHEKQGREMAALRGKRGQGQEISQQQREAMKARHEQYNNELKSILTPEQYAQYQADRQNKGNGEHRGKKKGYSKRGGERKQEQKS</sequence>
<comment type="caution">
    <text evidence="3">The sequence shown here is derived from an EMBL/GenBank/DDBJ whole genome shotgun (WGS) entry which is preliminary data.</text>
</comment>
<keyword evidence="2" id="KW-0732">Signal</keyword>
<gene>
    <name evidence="3" type="ORF">ACFQHR_13870</name>
</gene>
<feature type="region of interest" description="Disordered" evidence="1">
    <location>
        <begin position="121"/>
        <end position="159"/>
    </location>
</feature>
<reference evidence="4" key="1">
    <citation type="journal article" date="2019" name="Int. J. Syst. Evol. Microbiol.">
        <title>The Global Catalogue of Microorganisms (GCM) 10K type strain sequencing project: providing services to taxonomists for standard genome sequencing and annotation.</title>
        <authorList>
            <consortium name="The Broad Institute Genomics Platform"/>
            <consortium name="The Broad Institute Genome Sequencing Center for Infectious Disease"/>
            <person name="Wu L."/>
            <person name="Ma J."/>
        </authorList>
    </citation>
    <scope>NUCLEOTIDE SEQUENCE [LARGE SCALE GENOMIC DNA]</scope>
    <source>
        <strain evidence="4">CGMCC 4.7393</strain>
    </source>
</reference>
<dbReference type="RefSeq" id="WP_153042256.1">
    <property type="nucleotide sequence ID" value="NZ_JBHSYQ010000006.1"/>
</dbReference>
<evidence type="ECO:0000313" key="4">
    <source>
        <dbReference type="Proteomes" id="UP001596405"/>
    </source>
</evidence>
<name>A0ABW2DLU3_9BACT</name>
<feature type="region of interest" description="Disordered" evidence="1">
    <location>
        <begin position="15"/>
        <end position="57"/>
    </location>
</feature>
<dbReference type="EMBL" id="JBHSYQ010000006">
    <property type="protein sequence ID" value="MFC6998719.1"/>
    <property type="molecule type" value="Genomic_DNA"/>
</dbReference>
<evidence type="ECO:0000256" key="1">
    <source>
        <dbReference type="SAM" id="MobiDB-lite"/>
    </source>
</evidence>
<feature type="region of interest" description="Disordered" evidence="1">
    <location>
        <begin position="78"/>
        <end position="108"/>
    </location>
</feature>
<feature type="chain" id="PRO_5047029553" evidence="2">
    <location>
        <begin position="21"/>
        <end position="159"/>
    </location>
</feature>
<organism evidence="3 4">
    <name type="scientific">Rufibacter roseus</name>
    <dbReference type="NCBI Taxonomy" id="1567108"/>
    <lineage>
        <taxon>Bacteria</taxon>
        <taxon>Pseudomonadati</taxon>
        <taxon>Bacteroidota</taxon>
        <taxon>Cytophagia</taxon>
        <taxon>Cytophagales</taxon>
        <taxon>Hymenobacteraceae</taxon>
        <taxon>Rufibacter</taxon>
    </lineage>
</organism>
<feature type="compositionally biased region" description="Polar residues" evidence="1">
    <location>
        <begin position="15"/>
        <end position="24"/>
    </location>
</feature>
<feature type="signal peptide" evidence="2">
    <location>
        <begin position="1"/>
        <end position="20"/>
    </location>
</feature>
<keyword evidence="4" id="KW-1185">Reference proteome</keyword>
<feature type="compositionally biased region" description="Basic and acidic residues" evidence="1">
    <location>
        <begin position="25"/>
        <end position="57"/>
    </location>
</feature>
<proteinExistence type="predicted"/>
<dbReference type="Proteomes" id="UP001596405">
    <property type="component" value="Unassembled WGS sequence"/>
</dbReference>
<evidence type="ECO:0000313" key="3">
    <source>
        <dbReference type="EMBL" id="MFC6998719.1"/>
    </source>
</evidence>
<evidence type="ECO:0000256" key="2">
    <source>
        <dbReference type="SAM" id="SignalP"/>
    </source>
</evidence>
<protein>
    <submittedName>
        <fullName evidence="3">DUF4890 domain-containing protein</fullName>
    </submittedName>
</protein>